<dbReference type="GO" id="GO:0005634">
    <property type="term" value="C:nucleus"/>
    <property type="evidence" value="ECO:0007669"/>
    <property type="project" value="TreeGrafter"/>
</dbReference>
<comment type="similarity">
    <text evidence="5">Belongs to the protein kinase superfamily. Ser/Thr protein kinase family. GCN2 subfamily.</text>
</comment>
<feature type="region of interest" description="Disordered" evidence="7">
    <location>
        <begin position="517"/>
        <end position="598"/>
    </location>
</feature>
<evidence type="ECO:0000256" key="1">
    <source>
        <dbReference type="ARBA" id="ARBA00022679"/>
    </source>
</evidence>
<gene>
    <name evidence="9" type="ORF">L201_005397</name>
</gene>
<dbReference type="PROSITE" id="PS00107">
    <property type="entry name" value="PROTEIN_KINASE_ATP"/>
    <property type="match status" value="1"/>
</dbReference>
<dbReference type="SMART" id="SM00220">
    <property type="entry name" value="S_TKc"/>
    <property type="match status" value="1"/>
</dbReference>
<feature type="compositionally biased region" description="Polar residues" evidence="7">
    <location>
        <begin position="583"/>
        <end position="593"/>
    </location>
</feature>
<evidence type="ECO:0000256" key="2">
    <source>
        <dbReference type="ARBA" id="ARBA00022741"/>
    </source>
</evidence>
<feature type="compositionally biased region" description="Polar residues" evidence="7">
    <location>
        <begin position="50"/>
        <end position="72"/>
    </location>
</feature>
<dbReference type="RefSeq" id="XP_066077225.1">
    <property type="nucleotide sequence ID" value="XM_066221128.1"/>
</dbReference>
<evidence type="ECO:0000256" key="3">
    <source>
        <dbReference type="ARBA" id="ARBA00022777"/>
    </source>
</evidence>
<dbReference type="InterPro" id="IPR008271">
    <property type="entry name" value="Ser/Thr_kinase_AS"/>
</dbReference>
<dbReference type="Proteomes" id="UP001355207">
    <property type="component" value="Chromosome 7"/>
</dbReference>
<sequence length="1293" mass="139666">MLATPMSSTMAMGSTSHTPSPQHPITTSYHTSRPSTSSLPRSYKRAKATPSPQSPTFHHQTISSGSSNQPGPSRTKPRTTVARRLVEPSPQTWRADSGRRREMSVPLLSQELSHFSLSHSSPPEMCQANNSLTPPISTQPFFTSPAQRSQTPRSRSHIGTSNTPFGAALPRDHTYPSTAPLPHTSSFLGSPFSTGNARGGYVYQNASPSQNATRITMTEKIGVGRESFDEPGLEWLGNEDGMPRPPRRKSKENRKSMIDGLPKPPSGRLRRGTNGSTSSMDELSGSGASTASLLSLARNSIEHHSRPNIITVWDEDSQRLEEEEEESSTPSRQLFVKPDDCLPLQMFKKTINATNEKQNRSDQSKSKPSLPRSSGGQLLQSFAISKTPSSNPINENKVAASPDRTGRSPLSGFLPRLLSVKKKVSLQSLRRRSPVLENAEDEDILTDTEDGSSLRSSSGSKGRGFWSRNRSNTSSLNPMEGGDHEPSLGVGIGLGIRRGPLGSVLRGSVEKSVDLARSLSSDSSGDIEISPSRPLSSRGSTSLFVHPSMPTSPSSDASLSKPPSKSAFLARRKSITGHIPPSFSGTPPTNMSGSRPAKARPLLRRGITAPAHNSPYTYSSLLSADAAFHTPTHILFGDVKPSPAAFASTGLVKKKSGIQGVEIPKFGGIDSEPVGEVKREQAAMQHGMSRNVEPPSPISPMKPFNRIRPTLSTTYSSASATSTSTSTSGSTVNTNSSNAAYIQAAQKTRGLRRKGSQMFTASGSIGSIDMMRSDSNRSAKGNASPATPTKPGLQLTPIGLGITTPSPTGPHPLYPFASSSAMLSTPPRSSEYAHSDAIEPSSIEKYRNMPARVRQISDSHAAERGPLARASNPMLAASYKASSSMRTLPETPEHGQIPSINIFNGLSKPTRKGVATRLEKDFTVIQTLGSGAFSQVLKVCEKSSGKLYAVKAGKPYTGAKNRLRQLEEVSILRQLSMHPHENVIEYIDSWESHSRLYIRTNLSECGDLSTFLSLLGDFGGLGEERVWKALIELSNGLQHIHKNNFLHLDLKPSNILINRDGSLVIADLGMASICSSDSKGTILPGLSPALPERDDQGGFIWNAIASSNENPAQDHSQDSTSSNTPAEKGNVTNSKIDIIPSPIIDREFEGDREYLSPEALNDNQGQGENSLGKGADIFSLGMVILESAVNIVLPSNGDGWIKLRNDDFSDLTEHYRLRNTSTFNLTSPETESLPILSKDLLDVIKGLMKSDPSERWELEDIWNNGIIKNILNSKRDKALVEESPEWLQNVLKV</sequence>
<dbReference type="InterPro" id="IPR011009">
    <property type="entry name" value="Kinase-like_dom_sf"/>
</dbReference>
<feature type="region of interest" description="Disordered" evidence="7">
    <location>
        <begin position="440"/>
        <end position="486"/>
    </location>
</feature>
<reference evidence="9 10" key="1">
    <citation type="submission" date="2024-01" db="EMBL/GenBank/DDBJ databases">
        <title>Comparative genomics of Cryptococcus and Kwoniella reveals pathogenesis evolution and contrasting modes of karyotype evolution via chromosome fusion or intercentromeric recombination.</title>
        <authorList>
            <person name="Coelho M.A."/>
            <person name="David-Palma M."/>
            <person name="Shea T."/>
            <person name="Bowers K."/>
            <person name="McGinley-Smith S."/>
            <person name="Mohammad A.W."/>
            <person name="Gnirke A."/>
            <person name="Yurkov A.M."/>
            <person name="Nowrousian M."/>
            <person name="Sun S."/>
            <person name="Cuomo C.A."/>
            <person name="Heitman J."/>
        </authorList>
    </citation>
    <scope>NUCLEOTIDE SEQUENCE [LARGE SCALE GENOMIC DNA]</scope>
    <source>
        <strain evidence="9 10">CBS 6074</strain>
    </source>
</reference>
<dbReference type="SUPFAM" id="SSF56112">
    <property type="entry name" value="Protein kinase-like (PK-like)"/>
    <property type="match status" value="1"/>
</dbReference>
<dbReference type="Gene3D" id="1.10.510.10">
    <property type="entry name" value="Transferase(Phosphotransferase) domain 1"/>
    <property type="match status" value="1"/>
</dbReference>
<evidence type="ECO:0000256" key="7">
    <source>
        <dbReference type="SAM" id="MobiDB-lite"/>
    </source>
</evidence>
<feature type="compositionally biased region" description="Polar residues" evidence="7">
    <location>
        <begin position="533"/>
        <end position="563"/>
    </location>
</feature>
<feature type="region of interest" description="Disordered" evidence="7">
    <location>
        <begin position="685"/>
        <end position="704"/>
    </location>
</feature>
<feature type="compositionally biased region" description="Polar residues" evidence="7">
    <location>
        <begin position="371"/>
        <end position="394"/>
    </location>
</feature>
<evidence type="ECO:0000256" key="4">
    <source>
        <dbReference type="ARBA" id="ARBA00022840"/>
    </source>
</evidence>
<dbReference type="Gene3D" id="3.30.200.20">
    <property type="entry name" value="Phosphorylase Kinase, domain 1"/>
    <property type="match status" value="1"/>
</dbReference>
<feature type="compositionally biased region" description="Low complexity" evidence="7">
    <location>
        <begin position="31"/>
        <end position="41"/>
    </location>
</feature>
<keyword evidence="2 6" id="KW-0547">Nucleotide-binding</keyword>
<feature type="compositionally biased region" description="Polar residues" evidence="7">
    <location>
        <begin position="137"/>
        <end position="164"/>
    </location>
</feature>
<dbReference type="Pfam" id="PF00069">
    <property type="entry name" value="Pkinase"/>
    <property type="match status" value="2"/>
</dbReference>
<dbReference type="PROSITE" id="PS00108">
    <property type="entry name" value="PROTEIN_KINASE_ST"/>
    <property type="match status" value="1"/>
</dbReference>
<dbReference type="GO" id="GO:0004672">
    <property type="term" value="F:protein kinase activity"/>
    <property type="evidence" value="ECO:0007669"/>
    <property type="project" value="InterPro"/>
</dbReference>
<feature type="compositionally biased region" description="Polar residues" evidence="7">
    <location>
        <begin position="778"/>
        <end position="787"/>
    </location>
</feature>
<feature type="region of interest" description="Disordered" evidence="7">
    <location>
        <begin position="316"/>
        <end position="338"/>
    </location>
</feature>
<dbReference type="PANTHER" id="PTHR11042">
    <property type="entry name" value="EUKARYOTIC TRANSLATION INITIATION FACTOR 2-ALPHA KINASE EIF2-ALPHA KINASE -RELATED"/>
    <property type="match status" value="1"/>
</dbReference>
<feature type="region of interest" description="Disordered" evidence="7">
    <location>
        <begin position="767"/>
        <end position="795"/>
    </location>
</feature>
<dbReference type="InterPro" id="IPR050339">
    <property type="entry name" value="CC_SR_Kinase"/>
</dbReference>
<feature type="compositionally biased region" description="Low complexity" evidence="7">
    <location>
        <begin position="451"/>
        <end position="468"/>
    </location>
</feature>
<keyword evidence="10" id="KW-1185">Reference proteome</keyword>
<proteinExistence type="inferred from homology"/>
<feature type="binding site" evidence="6">
    <location>
        <position position="951"/>
    </location>
    <ligand>
        <name>ATP</name>
        <dbReference type="ChEBI" id="CHEBI:30616"/>
    </ligand>
</feature>
<feature type="region of interest" description="Disordered" evidence="7">
    <location>
        <begin position="1109"/>
        <end position="1133"/>
    </location>
</feature>
<feature type="compositionally biased region" description="Acidic residues" evidence="7">
    <location>
        <begin position="440"/>
        <end position="450"/>
    </location>
</feature>
<feature type="region of interest" description="Disordered" evidence="7">
    <location>
        <begin position="1"/>
        <end position="101"/>
    </location>
</feature>
<keyword evidence="4 6" id="KW-0067">ATP-binding</keyword>
<dbReference type="PANTHER" id="PTHR11042:SF189">
    <property type="entry name" value="PROTEIN KINASE DOMAIN-CONTAINING PROTEIN"/>
    <property type="match status" value="1"/>
</dbReference>
<evidence type="ECO:0000259" key="8">
    <source>
        <dbReference type="PROSITE" id="PS50011"/>
    </source>
</evidence>
<dbReference type="InterPro" id="IPR017441">
    <property type="entry name" value="Protein_kinase_ATP_BS"/>
</dbReference>
<feature type="compositionally biased region" description="Polar residues" evidence="7">
    <location>
        <begin position="1"/>
        <end position="30"/>
    </location>
</feature>
<feature type="domain" description="Protein kinase" evidence="8">
    <location>
        <begin position="922"/>
        <end position="1267"/>
    </location>
</feature>
<dbReference type="GO" id="GO:0005737">
    <property type="term" value="C:cytoplasm"/>
    <property type="evidence" value="ECO:0007669"/>
    <property type="project" value="TreeGrafter"/>
</dbReference>
<protein>
    <recommendedName>
        <fullName evidence="8">Protein kinase domain-containing protein</fullName>
    </recommendedName>
</protein>
<dbReference type="EMBL" id="CP144104">
    <property type="protein sequence ID" value="WWC90462.1"/>
    <property type="molecule type" value="Genomic_DNA"/>
</dbReference>
<dbReference type="GeneID" id="91096067"/>
<evidence type="ECO:0000256" key="5">
    <source>
        <dbReference type="ARBA" id="ARBA00037982"/>
    </source>
</evidence>
<name>A0AAX4K0L7_9TREE</name>
<dbReference type="PROSITE" id="PS50011">
    <property type="entry name" value="PROTEIN_KINASE_DOM"/>
    <property type="match status" value="1"/>
</dbReference>
<evidence type="ECO:0000313" key="10">
    <source>
        <dbReference type="Proteomes" id="UP001355207"/>
    </source>
</evidence>
<feature type="region of interest" description="Disordered" evidence="7">
    <location>
        <begin position="351"/>
        <end position="412"/>
    </location>
</feature>
<feature type="region of interest" description="Disordered" evidence="7">
    <location>
        <begin position="225"/>
        <end position="287"/>
    </location>
</feature>
<organism evidence="9 10">
    <name type="scientific">Kwoniella dendrophila CBS 6074</name>
    <dbReference type="NCBI Taxonomy" id="1295534"/>
    <lineage>
        <taxon>Eukaryota</taxon>
        <taxon>Fungi</taxon>
        <taxon>Dikarya</taxon>
        <taxon>Basidiomycota</taxon>
        <taxon>Agaricomycotina</taxon>
        <taxon>Tremellomycetes</taxon>
        <taxon>Tremellales</taxon>
        <taxon>Cryptococcaceae</taxon>
        <taxon>Kwoniella</taxon>
    </lineage>
</organism>
<dbReference type="GO" id="GO:0005524">
    <property type="term" value="F:ATP binding"/>
    <property type="evidence" value="ECO:0007669"/>
    <property type="project" value="UniProtKB-UniRule"/>
</dbReference>
<keyword evidence="1" id="KW-0808">Transferase</keyword>
<dbReference type="InterPro" id="IPR000719">
    <property type="entry name" value="Prot_kinase_dom"/>
</dbReference>
<accession>A0AAX4K0L7</accession>
<keyword evidence="3" id="KW-0418">Kinase</keyword>
<evidence type="ECO:0000256" key="6">
    <source>
        <dbReference type="PROSITE-ProRule" id="PRU10141"/>
    </source>
</evidence>
<feature type="region of interest" description="Disordered" evidence="7">
    <location>
        <begin position="137"/>
        <end position="191"/>
    </location>
</feature>
<evidence type="ECO:0000313" key="9">
    <source>
        <dbReference type="EMBL" id="WWC90462.1"/>
    </source>
</evidence>